<dbReference type="InterPro" id="IPR053235">
    <property type="entry name" value="Ser_Thr_kinase"/>
</dbReference>
<dbReference type="OrthoDB" id="74764at2759"/>
<organism evidence="3 4">
    <name type="scientific">Halteria grandinella</name>
    <dbReference type="NCBI Taxonomy" id="5974"/>
    <lineage>
        <taxon>Eukaryota</taxon>
        <taxon>Sar</taxon>
        <taxon>Alveolata</taxon>
        <taxon>Ciliophora</taxon>
        <taxon>Intramacronucleata</taxon>
        <taxon>Spirotrichea</taxon>
        <taxon>Stichotrichia</taxon>
        <taxon>Sporadotrichida</taxon>
        <taxon>Halteriidae</taxon>
        <taxon>Halteria</taxon>
    </lineage>
</organism>
<sequence length="548" mass="63170">MEISTPIQDYRKIKKIGEGTFSETYLVEHLETLSIYKMKIQNDQEEGQLEAKQEFGNEIKFYREASHPFILGYIGSFPYSENETSRQCLILEHPSDGCDLKTIMNANQPIPEDHAIMWFTQLCLGLARMHQMDITHNCINQQNILLFGQDPSEGKYSGIAKLGEFESQKSIRYDQYERITLQQYKYFAPEIQKSTQSQKSDIWAIGILFYEMLTGNGHPLEIQDSDNLYKYWFNLPTTKYSQFPSYISAECQSLITKMLQKDPSKRYTILDVLQTPIIYETIYRIIRSDKEKLDPIITKQLKELDIKCAPIEIQNEEAKEEPSITPDQSSENLMKKIQEQIGQSEDEIIFTQERLKILKSGITSFSPNLAALLVQDNWLWTVEQLNAKAIPNKKLKCLLVKGPIQRIYCHPLQNGLFYGQTEGEKKDGLGILYAIDEGNVPWLFQCEWKQDLPIKGRITGFFGTDWYRYDGSIGQLYMPTGDGFARLENGSQYKGGTLNGGSAGYGKYQYPDKTSLKVYWHTVTHKPYGLGKQIYNSKSSSLFRQIHI</sequence>
<name>A0A8J8T3V5_HALGN</name>
<comment type="caution">
    <text evidence="3">The sequence shown here is derived from an EMBL/GenBank/DDBJ whole genome shotgun (WGS) entry which is preliminary data.</text>
</comment>
<dbReference type="PROSITE" id="PS50011">
    <property type="entry name" value="PROTEIN_KINASE_DOM"/>
    <property type="match status" value="1"/>
</dbReference>
<keyword evidence="4" id="KW-1185">Reference proteome</keyword>
<dbReference type="SUPFAM" id="SSF56112">
    <property type="entry name" value="Protein kinase-like (PK-like)"/>
    <property type="match status" value="1"/>
</dbReference>
<evidence type="ECO:0000259" key="2">
    <source>
        <dbReference type="PROSITE" id="PS50011"/>
    </source>
</evidence>
<reference evidence="3" key="1">
    <citation type="submission" date="2019-06" db="EMBL/GenBank/DDBJ databases">
        <authorList>
            <person name="Zheng W."/>
        </authorList>
    </citation>
    <scope>NUCLEOTIDE SEQUENCE</scope>
    <source>
        <strain evidence="3">QDHG01</strain>
    </source>
</reference>
<dbReference type="GO" id="GO:0005737">
    <property type="term" value="C:cytoplasm"/>
    <property type="evidence" value="ECO:0007669"/>
    <property type="project" value="TreeGrafter"/>
</dbReference>
<protein>
    <recommendedName>
        <fullName evidence="2">Protein kinase domain-containing protein</fullName>
    </recommendedName>
</protein>
<dbReference type="InterPro" id="IPR000719">
    <property type="entry name" value="Prot_kinase_dom"/>
</dbReference>
<dbReference type="InterPro" id="IPR011009">
    <property type="entry name" value="Kinase-like_dom_sf"/>
</dbReference>
<dbReference type="GO" id="GO:0005524">
    <property type="term" value="F:ATP binding"/>
    <property type="evidence" value="ECO:0007669"/>
    <property type="project" value="InterPro"/>
</dbReference>
<evidence type="ECO:0000313" key="4">
    <source>
        <dbReference type="Proteomes" id="UP000785679"/>
    </source>
</evidence>
<evidence type="ECO:0000256" key="1">
    <source>
        <dbReference type="SAM" id="Coils"/>
    </source>
</evidence>
<dbReference type="GO" id="GO:0004674">
    <property type="term" value="F:protein serine/threonine kinase activity"/>
    <property type="evidence" value="ECO:0007669"/>
    <property type="project" value="TreeGrafter"/>
</dbReference>
<dbReference type="PANTHER" id="PTHR24361">
    <property type="entry name" value="MITOGEN-ACTIVATED KINASE KINASE KINASE"/>
    <property type="match status" value="1"/>
</dbReference>
<evidence type="ECO:0000313" key="3">
    <source>
        <dbReference type="EMBL" id="TNV80840.1"/>
    </source>
</evidence>
<proteinExistence type="predicted"/>
<dbReference type="Pfam" id="PF00069">
    <property type="entry name" value="Pkinase"/>
    <property type="match status" value="1"/>
</dbReference>
<dbReference type="Gene3D" id="1.10.510.10">
    <property type="entry name" value="Transferase(Phosphotransferase) domain 1"/>
    <property type="match status" value="1"/>
</dbReference>
<dbReference type="Proteomes" id="UP000785679">
    <property type="component" value="Unassembled WGS sequence"/>
</dbReference>
<feature type="coiled-coil region" evidence="1">
    <location>
        <begin position="301"/>
        <end position="354"/>
    </location>
</feature>
<gene>
    <name evidence="3" type="ORF">FGO68_gene177</name>
</gene>
<keyword evidence="1" id="KW-0175">Coiled coil</keyword>
<dbReference type="AlphaFoldDB" id="A0A8J8T3V5"/>
<feature type="domain" description="Protein kinase" evidence="2">
    <location>
        <begin position="10"/>
        <end position="278"/>
    </location>
</feature>
<accession>A0A8J8T3V5</accession>
<dbReference type="PANTHER" id="PTHR24361:SF613">
    <property type="entry name" value="NUCLEAR RECEPTOR-BINDING PROTEIN-RELATED"/>
    <property type="match status" value="1"/>
</dbReference>
<dbReference type="EMBL" id="RRYP01006951">
    <property type="protein sequence ID" value="TNV80840.1"/>
    <property type="molecule type" value="Genomic_DNA"/>
</dbReference>